<organism evidence="7 8">
    <name type="scientific">Stutzerimonas nosocomialis</name>
    <dbReference type="NCBI Taxonomy" id="1056496"/>
    <lineage>
        <taxon>Bacteria</taxon>
        <taxon>Pseudomonadati</taxon>
        <taxon>Pseudomonadota</taxon>
        <taxon>Gammaproteobacteria</taxon>
        <taxon>Pseudomonadales</taxon>
        <taxon>Pseudomonadaceae</taxon>
        <taxon>Stutzerimonas</taxon>
    </lineage>
</organism>
<dbReference type="InterPro" id="IPR011611">
    <property type="entry name" value="PfkB_dom"/>
</dbReference>
<gene>
    <name evidence="7" type="ORF">DN820_18050</name>
</gene>
<proteinExistence type="inferred from homology"/>
<evidence type="ECO:0000256" key="5">
    <source>
        <dbReference type="ARBA" id="ARBA00022840"/>
    </source>
</evidence>
<feature type="domain" description="Carbohydrate kinase PfkB" evidence="6">
    <location>
        <begin position="25"/>
        <end position="305"/>
    </location>
</feature>
<comment type="caution">
    <text evidence="7">The sequence shown here is derived from an EMBL/GenBank/DDBJ whole genome shotgun (WGS) entry which is preliminary data.</text>
</comment>
<keyword evidence="5" id="KW-0067">ATP-binding</keyword>
<dbReference type="PANTHER" id="PTHR43085">
    <property type="entry name" value="HEXOKINASE FAMILY MEMBER"/>
    <property type="match status" value="1"/>
</dbReference>
<dbReference type="SUPFAM" id="SSF53613">
    <property type="entry name" value="Ribokinase-like"/>
    <property type="match status" value="1"/>
</dbReference>
<dbReference type="PANTHER" id="PTHR43085:SF1">
    <property type="entry name" value="PSEUDOURIDINE KINASE-RELATED"/>
    <property type="match status" value="1"/>
</dbReference>
<keyword evidence="8" id="KW-1185">Reference proteome</keyword>
<evidence type="ECO:0000259" key="6">
    <source>
        <dbReference type="Pfam" id="PF00294"/>
    </source>
</evidence>
<dbReference type="Proteomes" id="UP000306753">
    <property type="component" value="Unassembled WGS sequence"/>
</dbReference>
<keyword evidence="3" id="KW-0547">Nucleotide-binding</keyword>
<evidence type="ECO:0000256" key="4">
    <source>
        <dbReference type="ARBA" id="ARBA00022777"/>
    </source>
</evidence>
<keyword evidence="4 7" id="KW-0418">Kinase</keyword>
<dbReference type="EMBL" id="QLAG01000027">
    <property type="protein sequence ID" value="TLX62112.1"/>
    <property type="molecule type" value="Genomic_DNA"/>
</dbReference>
<dbReference type="InterPro" id="IPR029056">
    <property type="entry name" value="Ribokinase-like"/>
</dbReference>
<dbReference type="InterPro" id="IPR050306">
    <property type="entry name" value="PfkB_Carbo_kinase"/>
</dbReference>
<comment type="similarity">
    <text evidence="1">Belongs to the carbohydrate kinase PfkB family.</text>
</comment>
<dbReference type="InterPro" id="IPR002173">
    <property type="entry name" value="Carboh/pur_kinase_PfkB_CS"/>
</dbReference>
<dbReference type="Gene3D" id="3.40.1190.20">
    <property type="match status" value="1"/>
</dbReference>
<dbReference type="CDD" id="cd01167">
    <property type="entry name" value="bac_FRK"/>
    <property type="match status" value="1"/>
</dbReference>
<dbReference type="GO" id="GO:0016301">
    <property type="term" value="F:kinase activity"/>
    <property type="evidence" value="ECO:0007669"/>
    <property type="project" value="UniProtKB-KW"/>
</dbReference>
<dbReference type="PROSITE" id="PS00584">
    <property type="entry name" value="PFKB_KINASES_2"/>
    <property type="match status" value="1"/>
</dbReference>
<protein>
    <submittedName>
        <fullName evidence="7">Carbohydrate kinase</fullName>
    </submittedName>
</protein>
<evidence type="ECO:0000256" key="2">
    <source>
        <dbReference type="ARBA" id="ARBA00022679"/>
    </source>
</evidence>
<keyword evidence="2" id="KW-0808">Transferase</keyword>
<evidence type="ECO:0000256" key="3">
    <source>
        <dbReference type="ARBA" id="ARBA00022741"/>
    </source>
</evidence>
<evidence type="ECO:0000313" key="7">
    <source>
        <dbReference type="EMBL" id="TLX62112.1"/>
    </source>
</evidence>
<dbReference type="AlphaFoldDB" id="A0A5R9QBE0"/>
<dbReference type="Pfam" id="PF00294">
    <property type="entry name" value="PfkB"/>
    <property type="match status" value="1"/>
</dbReference>
<dbReference type="RefSeq" id="WP_138412485.1">
    <property type="nucleotide sequence ID" value="NZ_QLAG01000027.1"/>
</dbReference>
<accession>A0A5R9QBE0</accession>
<dbReference type="GO" id="GO:0005524">
    <property type="term" value="F:ATP binding"/>
    <property type="evidence" value="ECO:0007669"/>
    <property type="project" value="UniProtKB-KW"/>
</dbReference>
<evidence type="ECO:0000256" key="1">
    <source>
        <dbReference type="ARBA" id="ARBA00010688"/>
    </source>
</evidence>
<reference evidence="7 8" key="1">
    <citation type="journal article" date="2017" name="Eur. J. Clin. Microbiol. Infect. Dis.">
        <title>Uncommonly isolated clinical Pseudomonas: identification and phylogenetic assignation.</title>
        <authorList>
            <person name="Mulet M."/>
            <person name="Gomila M."/>
            <person name="Ramirez A."/>
            <person name="Cardew S."/>
            <person name="Moore E.R."/>
            <person name="Lalucat J."/>
            <person name="Garcia-Valdes E."/>
        </authorList>
    </citation>
    <scope>NUCLEOTIDE SEQUENCE [LARGE SCALE GENOMIC DNA]</scope>
    <source>
        <strain evidence="7 8">SD129</strain>
    </source>
</reference>
<name>A0A5R9QBE0_9GAMM</name>
<dbReference type="FunFam" id="3.40.1190.20:FF:000037">
    <property type="entry name" value="Fructokinase"/>
    <property type="match status" value="1"/>
</dbReference>
<sequence length="322" mass="35089">MYLVCGEALFDVFAGAAAPERCNRLTLEAVAGGSPFNVAVGLSRLGVPVTFLAGLSNDPLGRQLRQVLTQEQVDARYLIEFDAPTTLAMVAVGPDGSPQYSFRGEGCADRLLREEHLPALDERIRGIHIGSFSLVVQPVADTISSLVARECGQRLISLDPNVRLNVEPSLAIWRERIEHLARQAHLIKVSLEDLEVLYPDRNPEDVARSWLTDHCQLVVLTRGADGAQAFSRGVGMLHGPARPVQLRDTVGAGDTFQAAMLAFLHERRLDRPDALAGLDRETLVQMLAFAMEAAAITCSRTGPDLPYRRELAVLEQPPGNQG</sequence>
<evidence type="ECO:0000313" key="8">
    <source>
        <dbReference type="Proteomes" id="UP000306753"/>
    </source>
</evidence>